<feature type="binding site" evidence="3">
    <location>
        <begin position="234"/>
        <end position="235"/>
    </location>
    <ligand>
        <name>FAD</name>
        <dbReference type="ChEBI" id="CHEBI:57692"/>
    </ligand>
</feature>
<dbReference type="GO" id="GO:0050660">
    <property type="term" value="F:flavin adenine dinucleotide binding"/>
    <property type="evidence" value="ECO:0007669"/>
    <property type="project" value="InterPro"/>
</dbReference>
<dbReference type="Gene3D" id="3.40.50.1220">
    <property type="entry name" value="TPP-binding domain"/>
    <property type="match status" value="1"/>
</dbReference>
<dbReference type="Gene3D" id="3.40.50.620">
    <property type="entry name" value="HUPs"/>
    <property type="match status" value="1"/>
</dbReference>
<feature type="binding site" evidence="3">
    <location>
        <position position="209"/>
    </location>
    <ligand>
        <name>FAD</name>
        <dbReference type="ChEBI" id="CHEBI:57692"/>
    </ligand>
</feature>
<keyword evidence="2" id="KW-0249">Electron transport</keyword>
<dbReference type="InterPro" id="IPR029035">
    <property type="entry name" value="DHS-like_NAD/FAD-binding_dom"/>
</dbReference>
<evidence type="ECO:0000256" key="3">
    <source>
        <dbReference type="PIRSR" id="PIRSR000089-1"/>
    </source>
</evidence>
<sequence>MKMIACTEGRSDRIEAFSLEMIAAARSIATAGDEVIAFFAGQAAKAAASSFGAADRLIAADAAGSDLIPAEAYARLLRDTVAAEQPDLVLVPYSANGLDVAADIAARTGWPLLSYVNEIKREGEGLNVVAQMYGGKVLAECVVTLPAVLMVNPGAFEEAVASPVDAARVQQFDAMPAIESSRVKMVAIDVPDYADVDLTTAERIVCVGRGIGDEASIDIARDLATILGAEIAGSRPVVDNGWLPKLRQVGKSGQKVKPRLYLALGVSGAPEHLEGMSHADLIIAVNTDPKAPIFNVAHYGATCDLFDLVASLSDRLQASPGR</sequence>
<evidence type="ECO:0000313" key="5">
    <source>
        <dbReference type="EMBL" id="PDQ23005.1"/>
    </source>
</evidence>
<dbReference type="GO" id="GO:0033539">
    <property type="term" value="P:fatty acid beta-oxidation using acyl-CoA dehydrogenase"/>
    <property type="evidence" value="ECO:0007669"/>
    <property type="project" value="TreeGrafter"/>
</dbReference>
<keyword evidence="6" id="KW-1185">Reference proteome</keyword>
<gene>
    <name evidence="5" type="ORF">CN311_00680</name>
</gene>
<dbReference type="InterPro" id="IPR014729">
    <property type="entry name" value="Rossmann-like_a/b/a_fold"/>
</dbReference>
<dbReference type="InterPro" id="IPR014731">
    <property type="entry name" value="ETF_asu_C"/>
</dbReference>
<feature type="binding site" evidence="3">
    <location>
        <begin position="265"/>
        <end position="272"/>
    </location>
    <ligand>
        <name>FAD</name>
        <dbReference type="ChEBI" id="CHEBI:57692"/>
    </ligand>
</feature>
<dbReference type="SUPFAM" id="SSF52467">
    <property type="entry name" value="DHS-like NAD/FAD-binding domain"/>
    <property type="match status" value="1"/>
</dbReference>
<evidence type="ECO:0000259" key="4">
    <source>
        <dbReference type="SMART" id="SM00893"/>
    </source>
</evidence>
<dbReference type="PANTHER" id="PTHR43153:SF1">
    <property type="entry name" value="ELECTRON TRANSFER FLAVOPROTEIN SUBUNIT ALPHA, MITOCHONDRIAL"/>
    <property type="match status" value="1"/>
</dbReference>
<dbReference type="EMBL" id="NWQG01000003">
    <property type="protein sequence ID" value="PDQ23005.1"/>
    <property type="molecule type" value="Genomic_DNA"/>
</dbReference>
<organism evidence="5 6">
    <name type="scientific">Mesorhizobium sanjuanii</name>
    <dbReference type="NCBI Taxonomy" id="2037900"/>
    <lineage>
        <taxon>Bacteria</taxon>
        <taxon>Pseudomonadati</taxon>
        <taxon>Pseudomonadota</taxon>
        <taxon>Alphaproteobacteria</taxon>
        <taxon>Hyphomicrobiales</taxon>
        <taxon>Phyllobacteriaceae</taxon>
        <taxon>Mesorhizobium</taxon>
    </lineage>
</organism>
<keyword evidence="3" id="KW-0285">Flavoprotein</keyword>
<dbReference type="AlphaFoldDB" id="A0A2A6FMN7"/>
<evidence type="ECO:0000256" key="1">
    <source>
        <dbReference type="ARBA" id="ARBA00005817"/>
    </source>
</evidence>
<dbReference type="GO" id="GO:0009055">
    <property type="term" value="F:electron transfer activity"/>
    <property type="evidence" value="ECO:0007669"/>
    <property type="project" value="InterPro"/>
</dbReference>
<accession>A0A2A6FMN7</accession>
<dbReference type="InterPro" id="IPR014730">
    <property type="entry name" value="ETF_a/b_N"/>
</dbReference>
<dbReference type="PIRSF" id="PIRSF000089">
    <property type="entry name" value="Electra_flavoP_a"/>
    <property type="match status" value="1"/>
</dbReference>
<dbReference type="SUPFAM" id="SSF52402">
    <property type="entry name" value="Adenine nucleotide alpha hydrolases-like"/>
    <property type="match status" value="1"/>
</dbReference>
<protein>
    <submittedName>
        <fullName evidence="5">Electron transfer flavoprotein subunit alpha</fullName>
    </submittedName>
</protein>
<dbReference type="PANTHER" id="PTHR43153">
    <property type="entry name" value="ELECTRON TRANSFER FLAVOPROTEIN ALPHA"/>
    <property type="match status" value="1"/>
</dbReference>
<comment type="similarity">
    <text evidence="1">Belongs to the ETF alpha-subunit/FixB family.</text>
</comment>
<proteinExistence type="inferred from homology"/>
<comment type="cofactor">
    <cofactor evidence="3">
        <name>FAD</name>
        <dbReference type="ChEBI" id="CHEBI:57692"/>
    </cofactor>
    <text evidence="3">Binds 1 FAD per dimer.</text>
</comment>
<feature type="binding site" evidence="3">
    <location>
        <position position="286"/>
    </location>
    <ligand>
        <name>FAD</name>
        <dbReference type="ChEBI" id="CHEBI:57692"/>
    </ligand>
</feature>
<dbReference type="Pfam" id="PF01012">
    <property type="entry name" value="ETF"/>
    <property type="match status" value="1"/>
</dbReference>
<evidence type="ECO:0000256" key="2">
    <source>
        <dbReference type="ARBA" id="ARBA00022982"/>
    </source>
</evidence>
<feature type="domain" description="Electron transfer flavoprotein alpha/beta-subunit N-terminal" evidence="4">
    <location>
        <begin position="2"/>
        <end position="185"/>
    </location>
</feature>
<dbReference type="RefSeq" id="WP_097571514.1">
    <property type="nucleotide sequence ID" value="NZ_NWQG01000003.1"/>
</dbReference>
<keyword evidence="3" id="KW-0274">FAD</keyword>
<dbReference type="Proteomes" id="UP000219182">
    <property type="component" value="Unassembled WGS sequence"/>
</dbReference>
<evidence type="ECO:0000313" key="6">
    <source>
        <dbReference type="Proteomes" id="UP000219182"/>
    </source>
</evidence>
<dbReference type="Pfam" id="PF00766">
    <property type="entry name" value="ETF_alpha"/>
    <property type="match status" value="1"/>
</dbReference>
<name>A0A2A6FMN7_9HYPH</name>
<reference evidence="5 6" key="1">
    <citation type="submission" date="2017-09" db="EMBL/GenBank/DDBJ databases">
        <title>Mesorhizobum sanjuanii sp. nov. isolated from nodules of Lotus tenuis in saline-alkaline lowlands of Flooding Pampa.</title>
        <authorList>
            <person name="Sannazzaro A.I."/>
            <person name="Torres Tejerizo G.A."/>
            <person name="Fontana F."/>
            <person name="Cumpa Velazquez L.M."/>
            <person name="Hansen L."/>
            <person name="Pistorio M."/>
            <person name="Estrella M.J."/>
        </authorList>
    </citation>
    <scope>NUCLEOTIDE SEQUENCE [LARGE SCALE GENOMIC DNA]</scope>
    <source>
        <strain evidence="5 6">BSA136</strain>
    </source>
</reference>
<feature type="binding site" evidence="3">
    <location>
        <begin position="248"/>
        <end position="252"/>
    </location>
    <ligand>
        <name>FAD</name>
        <dbReference type="ChEBI" id="CHEBI:57692"/>
    </ligand>
</feature>
<dbReference type="InterPro" id="IPR001308">
    <property type="entry name" value="ETF_a/FixB"/>
</dbReference>
<keyword evidence="2" id="KW-0813">Transport</keyword>
<comment type="caution">
    <text evidence="5">The sequence shown here is derived from an EMBL/GenBank/DDBJ whole genome shotgun (WGS) entry which is preliminary data.</text>
</comment>
<dbReference type="SMART" id="SM00893">
    <property type="entry name" value="ETF"/>
    <property type="match status" value="1"/>
</dbReference>